<dbReference type="EMBL" id="CP006877">
    <property type="protein sequence ID" value="AJD41295.1"/>
    <property type="molecule type" value="Genomic_DNA"/>
</dbReference>
<gene>
    <name evidence="2" type="ORF">RGR602_CH01965</name>
</gene>
<dbReference type="HOGENOM" id="CLU_2397524_0_0_5"/>
<protein>
    <submittedName>
        <fullName evidence="2">Uncharacterized protein</fullName>
    </submittedName>
</protein>
<evidence type="ECO:0000256" key="1">
    <source>
        <dbReference type="SAM" id="SignalP"/>
    </source>
</evidence>
<keyword evidence="3" id="KW-1185">Reference proteome</keyword>
<dbReference type="Proteomes" id="UP000031368">
    <property type="component" value="Chromosome"/>
</dbReference>
<organism evidence="2 3">
    <name type="scientific">Rhizobium gallicum bv. gallicum R602sp</name>
    <dbReference type="NCBI Taxonomy" id="1041138"/>
    <lineage>
        <taxon>Bacteria</taxon>
        <taxon>Pseudomonadati</taxon>
        <taxon>Pseudomonadota</taxon>
        <taxon>Alphaproteobacteria</taxon>
        <taxon>Hyphomicrobiales</taxon>
        <taxon>Rhizobiaceae</taxon>
        <taxon>Rhizobium/Agrobacterium group</taxon>
        <taxon>Rhizobium</taxon>
    </lineage>
</organism>
<dbReference type="RefSeq" id="WP_039844921.1">
    <property type="nucleotide sequence ID" value="NZ_CP006877.1"/>
</dbReference>
<proteinExistence type="predicted"/>
<name>A0A0B4X3J2_9HYPH</name>
<evidence type="ECO:0000313" key="2">
    <source>
        <dbReference type="EMBL" id="AJD41295.1"/>
    </source>
</evidence>
<dbReference type="KEGG" id="rga:RGR602_CH01965"/>
<feature type="chain" id="PRO_5002097354" evidence="1">
    <location>
        <begin position="21"/>
        <end position="93"/>
    </location>
</feature>
<reference evidence="2 3" key="1">
    <citation type="submission" date="2013-11" db="EMBL/GenBank/DDBJ databases">
        <title>Complete genome sequence of Rhizobium gallicum bv. gallicum R602.</title>
        <authorList>
            <person name="Bustos P."/>
            <person name="Santamaria R.I."/>
            <person name="Lozano L."/>
            <person name="Acosta J.L."/>
            <person name="Ormeno-Orrillo E."/>
            <person name="Rogel M.A."/>
            <person name="Romero D."/>
            <person name="Cevallos M.A."/>
            <person name="Martinez-Romero E."/>
            <person name="Gonzalez V."/>
        </authorList>
    </citation>
    <scope>NUCLEOTIDE SEQUENCE [LARGE SCALE GENOMIC DNA]</scope>
    <source>
        <strain evidence="2 3">R602</strain>
    </source>
</reference>
<feature type="signal peptide" evidence="1">
    <location>
        <begin position="1"/>
        <end position="20"/>
    </location>
</feature>
<evidence type="ECO:0000313" key="3">
    <source>
        <dbReference type="Proteomes" id="UP000031368"/>
    </source>
</evidence>
<dbReference type="AlphaFoldDB" id="A0A0B4X3J2"/>
<sequence>MLNRLAALPVIFLVSLPAAAGNYRPDNGRTLDYPQSVLKNGSFKRDKKVGEHSAHPEYRCESRKRRLRVFDEDLPLLCRPDSRMKIRRQALNM</sequence>
<keyword evidence="1" id="KW-0732">Signal</keyword>
<accession>A0A0B4X3J2</accession>